<keyword evidence="4" id="KW-1185">Reference proteome</keyword>
<dbReference type="Gene3D" id="2.60.40.10">
    <property type="entry name" value="Immunoglobulins"/>
    <property type="match status" value="1"/>
</dbReference>
<dbReference type="EMBL" id="CP032157">
    <property type="protein sequence ID" value="AXY73479.1"/>
    <property type="molecule type" value="Genomic_DNA"/>
</dbReference>
<keyword evidence="1" id="KW-0732">Signal</keyword>
<dbReference type="CDD" id="cd00146">
    <property type="entry name" value="PKD"/>
    <property type="match status" value="1"/>
</dbReference>
<dbReference type="InterPro" id="IPR000601">
    <property type="entry name" value="PKD_dom"/>
</dbReference>
<dbReference type="SUPFAM" id="SSF49299">
    <property type="entry name" value="PKD domain"/>
    <property type="match status" value="1"/>
</dbReference>
<reference evidence="3 4" key="1">
    <citation type="submission" date="2018-09" db="EMBL/GenBank/DDBJ databases">
        <title>Genome sequencing of strain 6GH32-13.</title>
        <authorList>
            <person name="Weon H.-Y."/>
            <person name="Heo J."/>
            <person name="Kwon S.-W."/>
        </authorList>
    </citation>
    <scope>NUCLEOTIDE SEQUENCE [LARGE SCALE GENOMIC DNA]</scope>
    <source>
        <strain evidence="3 4">5GH32-13</strain>
    </source>
</reference>
<dbReference type="KEGG" id="pseg:D3H65_05585"/>
<sequence length="671" mass="75704">MNASRHLLPVLVLLLVTQWAAAQINDTLPAVVEPQVDNNRVKFTSQLRPLRGVAGAPAPFYTYFWEFGDGTYSFEKEPVHLYKDTGDYPVRLWATNNYDDGKKPPTRLKKIKVEKKTMLAANTPPAFFKGGGSLEMITNQMPRPGEDMVLLLGYRNKPGSHTATVSGSVMLLYNEKQFGQNSFDLAEARSYHQEKKIGLDSLLAYAPAEEWNMPLQGTLTGEADSRGGGLFTASGGGNLPIAGKPQLKAFLKEQMEGYRQHHIWRINEVKQGEEQFMFLSLNTLPEMIKDTNAVVTISGLFIPDDPSMDVERFALDLQIVASHDPNRIMLKNRRLNYRFTGKNRENIYKVQFQNTGKGPAKRVAITVTIPGMLNTGTVELVDMKPACTWCDSAYANQSCIDTILTKDSIQFIFKNIYLPGTQQEGISDPDSTMGYVRYKLRFTKKMKKMPFTSRASIVFDKNEPIYTNRSVGRFKKGLSPGIIIGYNTIPGKKPQDILPQNYVLGFTLSEYAAYKKYFQWEIYLEKSRSYESYDGRRIGGDTMINGVGYKVEYRDQYRQQKVLSLEAVPVHFRYNINSYMAAGAGALVGVDVERSVTPVVETWIQRPNGQGLALMKGAYEKQLESFANWRGAFFADFQLGIVRAGPAAGIRFLQYINPSHQRIFLYASWKL</sequence>
<evidence type="ECO:0000313" key="3">
    <source>
        <dbReference type="EMBL" id="AXY73479.1"/>
    </source>
</evidence>
<dbReference type="Pfam" id="PF24595">
    <property type="entry name" value="DUF7619"/>
    <property type="match status" value="1"/>
</dbReference>
<dbReference type="Pfam" id="PF25233">
    <property type="entry name" value="DUF7849"/>
    <property type="match status" value="1"/>
</dbReference>
<evidence type="ECO:0000256" key="1">
    <source>
        <dbReference type="SAM" id="SignalP"/>
    </source>
</evidence>
<dbReference type="InterPro" id="IPR055353">
    <property type="entry name" value="DUF7619"/>
</dbReference>
<dbReference type="PROSITE" id="PS50093">
    <property type="entry name" value="PKD"/>
    <property type="match status" value="1"/>
</dbReference>
<name>A0A3B7MJQ6_9BACT</name>
<feature type="signal peptide" evidence="1">
    <location>
        <begin position="1"/>
        <end position="22"/>
    </location>
</feature>
<accession>A0A3B7MJQ6</accession>
<feature type="domain" description="PKD" evidence="2">
    <location>
        <begin position="54"/>
        <end position="97"/>
    </location>
</feature>
<dbReference type="OrthoDB" id="1110367at2"/>
<protein>
    <submittedName>
        <fullName evidence="3">PKD domain-containing protein</fullName>
    </submittedName>
</protein>
<dbReference type="RefSeq" id="WP_119049317.1">
    <property type="nucleotide sequence ID" value="NZ_CP032157.1"/>
</dbReference>
<dbReference type="AlphaFoldDB" id="A0A3B7MJQ6"/>
<dbReference type="InterPro" id="IPR035986">
    <property type="entry name" value="PKD_dom_sf"/>
</dbReference>
<dbReference type="Pfam" id="PF18911">
    <property type="entry name" value="PKD_4"/>
    <property type="match status" value="1"/>
</dbReference>
<evidence type="ECO:0000313" key="4">
    <source>
        <dbReference type="Proteomes" id="UP000263900"/>
    </source>
</evidence>
<organism evidence="3 4">
    <name type="scientific">Paraflavitalea soli</name>
    <dbReference type="NCBI Taxonomy" id="2315862"/>
    <lineage>
        <taxon>Bacteria</taxon>
        <taxon>Pseudomonadati</taxon>
        <taxon>Bacteroidota</taxon>
        <taxon>Chitinophagia</taxon>
        <taxon>Chitinophagales</taxon>
        <taxon>Chitinophagaceae</taxon>
        <taxon>Paraflavitalea</taxon>
    </lineage>
</organism>
<dbReference type="InterPro" id="IPR013783">
    <property type="entry name" value="Ig-like_fold"/>
</dbReference>
<dbReference type="Proteomes" id="UP000263900">
    <property type="component" value="Chromosome"/>
</dbReference>
<feature type="chain" id="PRO_5017775350" evidence="1">
    <location>
        <begin position="23"/>
        <end position="671"/>
    </location>
</feature>
<dbReference type="InterPro" id="IPR057171">
    <property type="entry name" value="DUF7849"/>
</dbReference>
<gene>
    <name evidence="3" type="ORF">D3H65_05585</name>
</gene>
<evidence type="ECO:0000259" key="2">
    <source>
        <dbReference type="PROSITE" id="PS50093"/>
    </source>
</evidence>
<proteinExistence type="predicted"/>